<keyword evidence="2" id="KW-0472">Membrane</keyword>
<dbReference type="RefSeq" id="WP_378291201.1">
    <property type="nucleotide sequence ID" value="NZ_JBHULE010000008.1"/>
</dbReference>
<evidence type="ECO:0000313" key="4">
    <source>
        <dbReference type="Proteomes" id="UP001597319"/>
    </source>
</evidence>
<accession>A0ABW5LE24</accession>
<keyword evidence="2" id="KW-0812">Transmembrane</keyword>
<evidence type="ECO:0000256" key="2">
    <source>
        <dbReference type="SAM" id="Phobius"/>
    </source>
</evidence>
<dbReference type="Proteomes" id="UP001597319">
    <property type="component" value="Unassembled WGS sequence"/>
</dbReference>
<feature type="coiled-coil region" evidence="1">
    <location>
        <begin position="83"/>
        <end position="110"/>
    </location>
</feature>
<reference evidence="4" key="1">
    <citation type="journal article" date="2019" name="Int. J. Syst. Evol. Microbiol.">
        <title>The Global Catalogue of Microorganisms (GCM) 10K type strain sequencing project: providing services to taxonomists for standard genome sequencing and annotation.</title>
        <authorList>
            <consortium name="The Broad Institute Genomics Platform"/>
            <consortium name="The Broad Institute Genome Sequencing Center for Infectious Disease"/>
            <person name="Wu L."/>
            <person name="Ma J."/>
        </authorList>
    </citation>
    <scope>NUCLEOTIDE SEQUENCE [LARGE SCALE GENOMIC DNA]</scope>
    <source>
        <strain evidence="4">KCTC 52274</strain>
    </source>
</reference>
<sequence>MKSKEDELLSVQYRIEKSGMKQQKLENRLVSISEELKRSKRNSLIFMIFFLTVIMVMGGGMYYLSQNSELISEDSPDNIPDKVDQIQKINDSLEKELVKLKSDIADYKRGLGTAEDSLTTETANPGENIMDDVVQKSATDTINKLKFERQHCYVKKVFRNNGVIFIEADFIEYYKGKKAVEKAKENNEAEYDIDKNGDTLYFLYDNYYVSNANTKLRRLELNDKVRIQDINQISKGFPLKAFQKIIAENPIMVLEISDGIVYKITKQKLP</sequence>
<comment type="caution">
    <text evidence="3">The sequence shown here is derived from an EMBL/GenBank/DDBJ whole genome shotgun (WGS) entry which is preliminary data.</text>
</comment>
<name>A0ABW5LE24_9FLAO</name>
<evidence type="ECO:0000313" key="3">
    <source>
        <dbReference type="EMBL" id="MFD2562531.1"/>
    </source>
</evidence>
<organism evidence="3 4">
    <name type="scientific">Aquimarina rubra</name>
    <dbReference type="NCBI Taxonomy" id="1920033"/>
    <lineage>
        <taxon>Bacteria</taxon>
        <taxon>Pseudomonadati</taxon>
        <taxon>Bacteroidota</taxon>
        <taxon>Flavobacteriia</taxon>
        <taxon>Flavobacteriales</taxon>
        <taxon>Flavobacteriaceae</taxon>
        <taxon>Aquimarina</taxon>
    </lineage>
</organism>
<keyword evidence="2" id="KW-1133">Transmembrane helix</keyword>
<keyword evidence="4" id="KW-1185">Reference proteome</keyword>
<dbReference type="EMBL" id="JBHULE010000008">
    <property type="protein sequence ID" value="MFD2562531.1"/>
    <property type="molecule type" value="Genomic_DNA"/>
</dbReference>
<keyword evidence="1" id="KW-0175">Coiled coil</keyword>
<feature type="transmembrane region" description="Helical" evidence="2">
    <location>
        <begin position="44"/>
        <end position="64"/>
    </location>
</feature>
<proteinExistence type="predicted"/>
<evidence type="ECO:0000256" key="1">
    <source>
        <dbReference type="SAM" id="Coils"/>
    </source>
</evidence>
<protein>
    <submittedName>
        <fullName evidence="3">Uncharacterized protein</fullName>
    </submittedName>
</protein>
<gene>
    <name evidence="3" type="ORF">ACFSR1_07580</name>
</gene>